<dbReference type="SUPFAM" id="SSF53474">
    <property type="entry name" value="alpha/beta-Hydrolases"/>
    <property type="match status" value="1"/>
</dbReference>
<dbReference type="PANTHER" id="PTHR43433:SF5">
    <property type="entry name" value="AB HYDROLASE-1 DOMAIN-CONTAINING PROTEIN"/>
    <property type="match status" value="1"/>
</dbReference>
<sequence length="286" mass="30643">MAENRTVRVPVEGGELAVEVTGGGGAPVLAVHGVSSNCRLWNWLRAEAPELALVMPDLRGRAGSHRVAGTSSIRRHAEDLVRVLDALELEVVAVCGMSMGGFVAVELATRWPERVRGLVLVDGGLPMALPAGLTPEAVPAAFAPQLERVARRWDGVEDYLAYFCRANPLLDARDPLLRDCLEHDLEDGRVLLSREAVLADATDVFFGEHRWRELATPTEFVCAEWGAGKSTPPAYSAGALEGFRAEVPALGRPRRIAGADHAATIMTRAGAAVVGAALHDVLLRVR</sequence>
<evidence type="ECO:0000259" key="1">
    <source>
        <dbReference type="Pfam" id="PF00561"/>
    </source>
</evidence>
<dbReference type="AlphaFoldDB" id="A0A840IQW9"/>
<proteinExistence type="predicted"/>
<dbReference type="EMBL" id="JACHMG010000001">
    <property type="protein sequence ID" value="MBB4684223.1"/>
    <property type="molecule type" value="Genomic_DNA"/>
</dbReference>
<feature type="domain" description="AB hydrolase-1" evidence="1">
    <location>
        <begin position="27"/>
        <end position="135"/>
    </location>
</feature>
<dbReference type="RefSeq" id="WP_184779160.1">
    <property type="nucleotide sequence ID" value="NZ_JACHMG010000001.1"/>
</dbReference>
<dbReference type="PANTHER" id="PTHR43433">
    <property type="entry name" value="HYDROLASE, ALPHA/BETA FOLD FAMILY PROTEIN"/>
    <property type="match status" value="1"/>
</dbReference>
<gene>
    <name evidence="2" type="ORF">BJY18_001708</name>
</gene>
<keyword evidence="3" id="KW-1185">Reference proteome</keyword>
<organism evidence="2 3">
    <name type="scientific">Amycolatopsis jiangsuensis</name>
    <dbReference type="NCBI Taxonomy" id="1181879"/>
    <lineage>
        <taxon>Bacteria</taxon>
        <taxon>Bacillati</taxon>
        <taxon>Actinomycetota</taxon>
        <taxon>Actinomycetes</taxon>
        <taxon>Pseudonocardiales</taxon>
        <taxon>Pseudonocardiaceae</taxon>
        <taxon>Amycolatopsis</taxon>
    </lineage>
</organism>
<dbReference type="PRINTS" id="PR00111">
    <property type="entry name" value="ABHYDROLASE"/>
</dbReference>
<dbReference type="InterPro" id="IPR029058">
    <property type="entry name" value="AB_hydrolase_fold"/>
</dbReference>
<dbReference type="InterPro" id="IPR050471">
    <property type="entry name" value="AB_hydrolase"/>
</dbReference>
<name>A0A840IQW9_9PSEU</name>
<dbReference type="Pfam" id="PF00561">
    <property type="entry name" value="Abhydrolase_1"/>
    <property type="match status" value="1"/>
</dbReference>
<dbReference type="GO" id="GO:0003824">
    <property type="term" value="F:catalytic activity"/>
    <property type="evidence" value="ECO:0007669"/>
    <property type="project" value="UniProtKB-ARBA"/>
</dbReference>
<reference evidence="2 3" key="1">
    <citation type="submission" date="2020-08" db="EMBL/GenBank/DDBJ databases">
        <title>Sequencing the genomes of 1000 actinobacteria strains.</title>
        <authorList>
            <person name="Klenk H.-P."/>
        </authorList>
    </citation>
    <scope>NUCLEOTIDE SEQUENCE [LARGE SCALE GENOMIC DNA]</scope>
    <source>
        <strain evidence="2 3">DSM 45859</strain>
    </source>
</reference>
<protein>
    <submittedName>
        <fullName evidence="2">Pimeloyl-ACP methyl ester carboxylesterase</fullName>
    </submittedName>
</protein>
<comment type="caution">
    <text evidence="2">The sequence shown here is derived from an EMBL/GenBank/DDBJ whole genome shotgun (WGS) entry which is preliminary data.</text>
</comment>
<evidence type="ECO:0000313" key="2">
    <source>
        <dbReference type="EMBL" id="MBB4684223.1"/>
    </source>
</evidence>
<dbReference type="Proteomes" id="UP000581769">
    <property type="component" value="Unassembled WGS sequence"/>
</dbReference>
<dbReference type="InterPro" id="IPR000073">
    <property type="entry name" value="AB_hydrolase_1"/>
</dbReference>
<dbReference type="Gene3D" id="3.40.50.1820">
    <property type="entry name" value="alpha/beta hydrolase"/>
    <property type="match status" value="1"/>
</dbReference>
<evidence type="ECO:0000313" key="3">
    <source>
        <dbReference type="Proteomes" id="UP000581769"/>
    </source>
</evidence>
<accession>A0A840IQW9</accession>